<dbReference type="AlphaFoldDB" id="A0A135ZGV9"/>
<gene>
    <name evidence="2" type="ORF">ABVC42_00705</name>
    <name evidence="4" type="ORF">CEE75_11650</name>
    <name evidence="3" type="ORF">ERD32_08105</name>
</gene>
<name>A0A135ZGV9_9LACO</name>
<evidence type="ECO:0000313" key="4">
    <source>
        <dbReference type="EMBL" id="TDN29140.1"/>
    </source>
</evidence>
<sequence>MLKEFVNNYVEKLSNLYGCSKWRATSMKYGKKKLAWLEFQGAACPICGRDHYCVVSPDNKYIQCSSIVDERSAQAINDNPQINWKFKHWIYPKNANNEAIESDTPRGSWWINTSKNNVLSKEYFKNAQSMKLGNTIPLAQPVVTDLMNRFVLHAFPLSEEHRANLHKRGLTDEDIKAMSPLRGFGSIVDDRHFKDFKMVYPNGVPKVEYSYWLNALKKNHLPLDLWKGVPGFFEVARTIDNKTASVPHFNAYPQGMLVPFVNEDGYIIGFQVRVDHPMIDAKMIKKLPDTHGKVIVKIDNKTETYTAEYSYPNGKKSIVVDTGKVTFKEQPIDLSKVGIDYKPIFIGKLRNKYPWITSSSYDGYRHGKLGINGTDWTNKLPVEVAYRPEIAVLEAGSDELKKYKQTPKAVWLTEGGLKAIITAHLLPKYFKNDTLDKVGHDVIGVPGSDQYSKFIPVLKNMHATSATIAYDMDMLTNPRVKEDMLNLLNTLIQNNIKPRLALWNLNDGKGIDDILTSYNCFIKFKEINVDQYKK</sequence>
<dbReference type="InterPro" id="IPR024385">
    <property type="entry name" value="DUF3854"/>
</dbReference>
<reference evidence="3 5" key="2">
    <citation type="submission" date="2019-01" db="EMBL/GenBank/DDBJ databases">
        <title>The genome sequence of Lactobacillus crispatus L49.</title>
        <authorList>
            <person name="Zhong J."/>
            <person name="Zhang J."/>
        </authorList>
    </citation>
    <scope>NUCLEOTIDE SEQUENCE [LARGE SCALE GENOMIC DNA]</scope>
    <source>
        <strain evidence="3 5">L49</strain>
    </source>
</reference>
<dbReference type="Proteomes" id="UP000295195">
    <property type="component" value="Unassembled WGS sequence"/>
</dbReference>
<comment type="caution">
    <text evidence="3">The sequence shown here is derived from an EMBL/GenBank/DDBJ whole genome shotgun (WGS) entry which is preliminary data.</text>
</comment>
<evidence type="ECO:0000313" key="5">
    <source>
        <dbReference type="Proteomes" id="UP000289808"/>
    </source>
</evidence>
<reference evidence="4 6" key="1">
    <citation type="submission" date="2017-06" db="EMBL/GenBank/DDBJ databases">
        <authorList>
            <person name="Swanenburg J."/>
            <person name="Kort R."/>
        </authorList>
    </citation>
    <scope>NUCLEOTIDE SEQUENCE [LARGE SCALE GENOMIC DNA]</scope>
    <source>
        <strain evidence="4 6">RL05</strain>
    </source>
</reference>
<dbReference type="Proteomes" id="UP000289808">
    <property type="component" value="Unassembled WGS sequence"/>
</dbReference>
<keyword evidence="7" id="KW-1185">Reference proteome</keyword>
<dbReference type="EMBL" id="JBETVU010000007">
    <property type="protein sequence ID" value="MES5148480.1"/>
    <property type="molecule type" value="Genomic_DNA"/>
</dbReference>
<proteinExistence type="predicted"/>
<protein>
    <submittedName>
        <fullName evidence="3">DUF3854 domain-containing protein</fullName>
    </submittedName>
</protein>
<evidence type="ECO:0000313" key="2">
    <source>
        <dbReference type="EMBL" id="MES5148480.1"/>
    </source>
</evidence>
<evidence type="ECO:0000313" key="6">
    <source>
        <dbReference type="Proteomes" id="UP000295195"/>
    </source>
</evidence>
<evidence type="ECO:0000259" key="1">
    <source>
        <dbReference type="Pfam" id="PF12965"/>
    </source>
</evidence>
<feature type="domain" description="DUF3854" evidence="1">
    <location>
        <begin position="453"/>
        <end position="516"/>
    </location>
</feature>
<dbReference type="EMBL" id="SCLX01000049">
    <property type="protein sequence ID" value="RXF57220.1"/>
    <property type="molecule type" value="Genomic_DNA"/>
</dbReference>
<dbReference type="RefSeq" id="WP_060463928.1">
    <property type="nucleotide sequence ID" value="NZ_CP083390.1"/>
</dbReference>
<dbReference type="Proteomes" id="UP001434419">
    <property type="component" value="Unassembled WGS sequence"/>
</dbReference>
<organism evidence="3 5">
    <name type="scientific">Lactobacillus crispatus</name>
    <dbReference type="NCBI Taxonomy" id="47770"/>
    <lineage>
        <taxon>Bacteria</taxon>
        <taxon>Bacillati</taxon>
        <taxon>Bacillota</taxon>
        <taxon>Bacilli</taxon>
        <taxon>Lactobacillales</taxon>
        <taxon>Lactobacillaceae</taxon>
        <taxon>Lactobacillus</taxon>
    </lineage>
</organism>
<accession>A0A135ZGV9</accession>
<dbReference type="EMBL" id="NKLP01000239">
    <property type="protein sequence ID" value="TDN29140.1"/>
    <property type="molecule type" value="Genomic_DNA"/>
</dbReference>
<evidence type="ECO:0000313" key="3">
    <source>
        <dbReference type="EMBL" id="RXF57220.1"/>
    </source>
</evidence>
<evidence type="ECO:0000313" key="7">
    <source>
        <dbReference type="Proteomes" id="UP001434419"/>
    </source>
</evidence>
<dbReference type="Pfam" id="PF12965">
    <property type="entry name" value="DUF3854"/>
    <property type="match status" value="1"/>
</dbReference>
<reference evidence="2" key="3">
    <citation type="submission" date="2024-06" db="EMBL/GenBank/DDBJ databases">
        <title>Vaginal Lactobacillus fatty acid response mechanisms reveal a metabolite-targeted strategy for bacterial vaginosis treatment.</title>
        <authorList>
            <person name="Zhu M."/>
            <person name="Blainey P.C."/>
            <person name="Bloom S.M."/>
            <person name="Kwon D.S."/>
        </authorList>
    </citation>
    <scope>NUCLEOTIDE SEQUENCE</scope>
    <source>
        <strain evidence="2">194_F1_1</strain>
    </source>
</reference>